<proteinExistence type="predicted"/>
<dbReference type="EMBL" id="CM042014">
    <property type="protein sequence ID" value="KAI3723513.1"/>
    <property type="molecule type" value="Genomic_DNA"/>
</dbReference>
<gene>
    <name evidence="1" type="ORF">L2E82_35142</name>
</gene>
<sequence>MENTNTTRFNLGFRLLARVEGRRWLSRIKRKTPNAAVPTGNHPPPQTTTSQSRLNRDTISDLPTKKDQTKMIDDVAMFQSTSKEKEPIKGTHNTQTIVVTDDSEDDEQQQQKGKNGKKEKNKFEKVSKGRNHIREEIKDLGQRRNILEEGCEIKRSRKSTNPIIIDQSDDDEDEPKKKHVKQGINEQKRKNPMKQCSIETQLRKDHRREVLLARLRARIEKSEARLRTVMHVEE</sequence>
<keyword evidence="2" id="KW-1185">Reference proteome</keyword>
<evidence type="ECO:0000313" key="1">
    <source>
        <dbReference type="EMBL" id="KAI3723513.1"/>
    </source>
</evidence>
<accession>A0ACB9BNC6</accession>
<name>A0ACB9BNC6_CICIN</name>
<evidence type="ECO:0000313" key="2">
    <source>
        <dbReference type="Proteomes" id="UP001055811"/>
    </source>
</evidence>
<reference evidence="2" key="1">
    <citation type="journal article" date="2022" name="Mol. Ecol. Resour.">
        <title>The genomes of chicory, endive, great burdock and yacon provide insights into Asteraceae palaeo-polyploidization history and plant inulin production.</title>
        <authorList>
            <person name="Fan W."/>
            <person name="Wang S."/>
            <person name="Wang H."/>
            <person name="Wang A."/>
            <person name="Jiang F."/>
            <person name="Liu H."/>
            <person name="Zhao H."/>
            <person name="Xu D."/>
            <person name="Zhang Y."/>
        </authorList>
    </citation>
    <scope>NUCLEOTIDE SEQUENCE [LARGE SCALE GENOMIC DNA]</scope>
    <source>
        <strain evidence="2">cv. Punajuju</strain>
    </source>
</reference>
<organism evidence="1 2">
    <name type="scientific">Cichorium intybus</name>
    <name type="common">Chicory</name>
    <dbReference type="NCBI Taxonomy" id="13427"/>
    <lineage>
        <taxon>Eukaryota</taxon>
        <taxon>Viridiplantae</taxon>
        <taxon>Streptophyta</taxon>
        <taxon>Embryophyta</taxon>
        <taxon>Tracheophyta</taxon>
        <taxon>Spermatophyta</taxon>
        <taxon>Magnoliopsida</taxon>
        <taxon>eudicotyledons</taxon>
        <taxon>Gunneridae</taxon>
        <taxon>Pentapetalae</taxon>
        <taxon>asterids</taxon>
        <taxon>campanulids</taxon>
        <taxon>Asterales</taxon>
        <taxon>Asteraceae</taxon>
        <taxon>Cichorioideae</taxon>
        <taxon>Cichorieae</taxon>
        <taxon>Cichoriinae</taxon>
        <taxon>Cichorium</taxon>
    </lineage>
</organism>
<dbReference type="Proteomes" id="UP001055811">
    <property type="component" value="Linkage Group LG06"/>
</dbReference>
<reference evidence="1 2" key="2">
    <citation type="journal article" date="2022" name="Mol. Ecol. Resour.">
        <title>The genomes of chicory, endive, great burdock and yacon provide insights into Asteraceae paleo-polyploidization history and plant inulin production.</title>
        <authorList>
            <person name="Fan W."/>
            <person name="Wang S."/>
            <person name="Wang H."/>
            <person name="Wang A."/>
            <person name="Jiang F."/>
            <person name="Liu H."/>
            <person name="Zhao H."/>
            <person name="Xu D."/>
            <person name="Zhang Y."/>
        </authorList>
    </citation>
    <scope>NUCLEOTIDE SEQUENCE [LARGE SCALE GENOMIC DNA]</scope>
    <source>
        <strain evidence="2">cv. Punajuju</strain>
        <tissue evidence="1">Leaves</tissue>
    </source>
</reference>
<comment type="caution">
    <text evidence="1">The sequence shown here is derived from an EMBL/GenBank/DDBJ whole genome shotgun (WGS) entry which is preliminary data.</text>
</comment>
<protein>
    <submittedName>
        <fullName evidence="1">Uncharacterized protein</fullName>
    </submittedName>
</protein>